<dbReference type="Proteomes" id="UP000277212">
    <property type="component" value="Unassembled WGS sequence"/>
</dbReference>
<protein>
    <recommendedName>
        <fullName evidence="7">Calpain catalytic domain-containing protein</fullName>
    </recommendedName>
</protein>
<reference evidence="8 9" key="1">
    <citation type="submission" date="2017-06" db="EMBL/GenBank/DDBJ databases">
        <title>Comparative genomic analysis of Ambrosia Fusariam Clade fungi.</title>
        <authorList>
            <person name="Stajich J.E."/>
            <person name="Carrillo J."/>
            <person name="Kijimoto T."/>
            <person name="Eskalen A."/>
            <person name="O'Donnell K."/>
            <person name="Kasson M."/>
        </authorList>
    </citation>
    <scope>NUCLEOTIDE SEQUENCE [LARGE SCALE GENOMIC DNA]</scope>
    <source>
        <strain evidence="8">UCR3666</strain>
    </source>
</reference>
<dbReference type="InterPro" id="IPR036213">
    <property type="entry name" value="Calpain_III_sf"/>
</dbReference>
<dbReference type="GO" id="GO:0006508">
    <property type="term" value="P:proteolysis"/>
    <property type="evidence" value="ECO:0007669"/>
    <property type="project" value="UniProtKB-KW"/>
</dbReference>
<dbReference type="EMBL" id="NKUJ01000240">
    <property type="protein sequence ID" value="RMJ09484.1"/>
    <property type="molecule type" value="Genomic_DNA"/>
</dbReference>
<dbReference type="InterPro" id="IPR001300">
    <property type="entry name" value="Peptidase_C2_calpain_cat"/>
</dbReference>
<dbReference type="InterPro" id="IPR022682">
    <property type="entry name" value="Calpain_domain_III"/>
</dbReference>
<accession>A0A3M2RW35</accession>
<dbReference type="PANTHER" id="PTHR46143:SF1">
    <property type="entry name" value="CALPAIN-7"/>
    <property type="match status" value="1"/>
</dbReference>
<dbReference type="SUPFAM" id="SSF54001">
    <property type="entry name" value="Cysteine proteinases"/>
    <property type="match status" value="1"/>
</dbReference>
<keyword evidence="2 6" id="KW-0645">Protease</keyword>
<evidence type="ECO:0000256" key="2">
    <source>
        <dbReference type="ARBA" id="ARBA00022670"/>
    </source>
</evidence>
<comment type="caution">
    <text evidence="8">The sequence shown here is derived from an EMBL/GenBank/DDBJ whole genome shotgun (WGS) entry which is preliminary data.</text>
</comment>
<evidence type="ECO:0000256" key="4">
    <source>
        <dbReference type="ARBA" id="ARBA00022807"/>
    </source>
</evidence>
<dbReference type="SUPFAM" id="SSF49758">
    <property type="entry name" value="Calpain large subunit, middle domain (domain III)"/>
    <property type="match status" value="2"/>
</dbReference>
<name>A0A3M2RW35_9HYPO</name>
<dbReference type="InterPro" id="IPR022684">
    <property type="entry name" value="Calpain_cysteine_protease"/>
</dbReference>
<organism evidence="8 9">
    <name type="scientific">Fusarium kuroshium</name>
    <dbReference type="NCBI Taxonomy" id="2010991"/>
    <lineage>
        <taxon>Eukaryota</taxon>
        <taxon>Fungi</taxon>
        <taxon>Dikarya</taxon>
        <taxon>Ascomycota</taxon>
        <taxon>Pezizomycotina</taxon>
        <taxon>Sordariomycetes</taxon>
        <taxon>Hypocreomycetidae</taxon>
        <taxon>Hypocreales</taxon>
        <taxon>Nectriaceae</taxon>
        <taxon>Fusarium</taxon>
        <taxon>Fusarium solani species complex</taxon>
    </lineage>
</organism>
<evidence type="ECO:0000256" key="5">
    <source>
        <dbReference type="PIRSR" id="PIRSR622684-1"/>
    </source>
</evidence>
<dbReference type="InterPro" id="IPR051297">
    <property type="entry name" value="PalB/RIM13"/>
</dbReference>
<dbReference type="CDD" id="cd00044">
    <property type="entry name" value="CysPc"/>
    <property type="match status" value="1"/>
</dbReference>
<dbReference type="InterPro" id="IPR038765">
    <property type="entry name" value="Papain-like_cys_pep_sf"/>
</dbReference>
<dbReference type="SMART" id="SM00230">
    <property type="entry name" value="CysPc"/>
    <property type="match status" value="1"/>
</dbReference>
<dbReference type="Pfam" id="PF00648">
    <property type="entry name" value="Peptidase_C2"/>
    <property type="match status" value="1"/>
</dbReference>
<dbReference type="GO" id="GO:0004198">
    <property type="term" value="F:calcium-dependent cysteine-type endopeptidase activity"/>
    <property type="evidence" value="ECO:0007669"/>
    <property type="project" value="InterPro"/>
</dbReference>
<evidence type="ECO:0000256" key="6">
    <source>
        <dbReference type="PROSITE-ProRule" id="PRU00239"/>
    </source>
</evidence>
<dbReference type="SMART" id="SM00720">
    <property type="entry name" value="calpain_III"/>
    <property type="match status" value="1"/>
</dbReference>
<evidence type="ECO:0000259" key="7">
    <source>
        <dbReference type="PROSITE" id="PS50203"/>
    </source>
</evidence>
<feature type="active site" evidence="5 6">
    <location>
        <position position="329"/>
    </location>
</feature>
<keyword evidence="4 6" id="KW-0788">Thiol protease</keyword>
<dbReference type="Gene3D" id="2.60.120.380">
    <property type="match status" value="1"/>
</dbReference>
<evidence type="ECO:0000256" key="3">
    <source>
        <dbReference type="ARBA" id="ARBA00022801"/>
    </source>
</evidence>
<dbReference type="Pfam" id="PF01067">
    <property type="entry name" value="Calpain_III"/>
    <property type="match status" value="1"/>
</dbReference>
<dbReference type="AlphaFoldDB" id="A0A3M2RW35"/>
<feature type="active site" evidence="5 6">
    <location>
        <position position="349"/>
    </location>
</feature>
<dbReference type="Pfam" id="PF25435">
    <property type="entry name" value="PalB_C"/>
    <property type="match status" value="1"/>
</dbReference>
<dbReference type="InterPro" id="IPR022683">
    <property type="entry name" value="Calpain_III"/>
</dbReference>
<dbReference type="STRING" id="2010991.A0A3M2RW35"/>
<dbReference type="Gene3D" id="3.90.70.10">
    <property type="entry name" value="Cysteine proteinases"/>
    <property type="match status" value="1"/>
</dbReference>
<feature type="active site" evidence="5 6">
    <location>
        <position position="162"/>
    </location>
</feature>
<comment type="similarity">
    <text evidence="1">Belongs to the peptidase C2 family. PalB/RIM13 subfamily.</text>
</comment>
<sequence length="827" mass="91602">MERRAQAAESLIATSSGQAALDYAIQAADLYMRAAGEAATKRDATRLRLKCQQLIIQAERLKAAITGHQPTQPPSLLQRTSRLHGNHFPPWSAEPTEKDFSLTSGDEPFTDESTFTLSPRQAATFGGWKRPRELYEDGGTDDGIFMNSENGCDLVQDMTTDCSVVASLCAAMRILTGRNSVLSSVLYPFDKAKGIPKFSPSGKYVLRLHFNGCFRIVVIDERLPASTTDRTLYVVDRRNPQLIWPALLEKAYLKVRGGYDFPGSNSGTDLWVLTGWIPEQLFLQREDLDINSVWERIKAAHDSEDVVVTLGTGRISSEEEDILGLIGEHDYAVMDLDAAGDSRRLLVKNPWCNGPVWRGGAYHASNTDNSAIQPTDPESANSPLAAGSFWMSLEDVVQHFESMYLNWNPGRFSQRQDHHFNWKMPSPKLTSSLVRNPQYSLQSPKGGEVWILVSRHFMDAELEIARNRTDTMAAVSGQLGFMSILIFDNNGHRVQVSDGDLYRGPYVDSPQTLARLDTSPMKRYTIVIDQHEFPLPEYTLTLSFFSQDPLKVKEAGDAMTHTKEVTGSWTRRTAGGNSACATYGTNPQFKLSLAQASPLSILLSTDMQDVHVHVDLVWAKGKRVQTLKARDITGSSGEYRRGCAVANITHVDAGVYTLVCSTFDAGQLADFALRISSMAPVTLEPVPADAAGRLRKILTPFQLSDGEEVRRAQLSVSWLTRMSVTARSVIQTNLDPGSRPSSTLMVRLSVVHGWAPERTTIAVSGEGEYQELKSVVRTPELDMEPARLQREGMWLVVESMGTSQIGECIELELHSDAPVNVGRWELV</sequence>
<dbReference type="PRINTS" id="PR00704">
    <property type="entry name" value="CALPAIN"/>
</dbReference>
<dbReference type="OrthoDB" id="167576at2759"/>
<evidence type="ECO:0000313" key="8">
    <source>
        <dbReference type="EMBL" id="RMJ09484.1"/>
    </source>
</evidence>
<feature type="domain" description="Calpain catalytic" evidence="7">
    <location>
        <begin position="128"/>
        <end position="409"/>
    </location>
</feature>
<dbReference type="PANTHER" id="PTHR46143">
    <property type="entry name" value="CALPAIN-7"/>
    <property type="match status" value="1"/>
</dbReference>
<gene>
    <name evidence="8" type="ORF">CDV36_010894</name>
</gene>
<proteinExistence type="inferred from homology"/>
<keyword evidence="3 6" id="KW-0378">Hydrolase</keyword>
<evidence type="ECO:0000256" key="1">
    <source>
        <dbReference type="ARBA" id="ARBA00010193"/>
    </source>
</evidence>
<evidence type="ECO:0000313" key="9">
    <source>
        <dbReference type="Proteomes" id="UP000277212"/>
    </source>
</evidence>
<dbReference type="PROSITE" id="PS50203">
    <property type="entry name" value="CALPAIN_CAT"/>
    <property type="match status" value="1"/>
</dbReference>
<keyword evidence="9" id="KW-1185">Reference proteome</keyword>